<dbReference type="InterPro" id="IPR009061">
    <property type="entry name" value="DNA-bd_dom_put_sf"/>
</dbReference>
<dbReference type="SMART" id="SM00422">
    <property type="entry name" value="HTH_MERR"/>
    <property type="match status" value="1"/>
</dbReference>
<dbReference type="PANTHER" id="PTHR30204">
    <property type="entry name" value="REDOX-CYCLING DRUG-SENSING TRANSCRIPTIONAL ACTIVATOR SOXR"/>
    <property type="match status" value="1"/>
</dbReference>
<dbReference type="AlphaFoldDB" id="A0A4Z0LY91"/>
<sequence length="129" mass="14796">MMSTEFTISDLSAEFDITTRTIRFYEEKGLLAPRRKGSARIYSPADRARLKLILRGKRLGFTLDESRSIIEMYDPAHGNRDQLHSLLTKIREKQDHLKQQLHDIEGMMLDLQDAEEKCLDALDGADGTD</sequence>
<reference evidence="3 4" key="1">
    <citation type="submission" date="2019-04" db="EMBL/GenBank/DDBJ databases">
        <title>Taxonomy of novel Haliea sp. from mangrove soil of West Coast of India.</title>
        <authorList>
            <person name="Verma A."/>
            <person name="Kumar P."/>
            <person name="Krishnamurthi S."/>
        </authorList>
    </citation>
    <scope>NUCLEOTIDE SEQUENCE [LARGE SCALE GENOMIC DNA]</scope>
    <source>
        <strain evidence="3 4">SAOS-164</strain>
    </source>
</reference>
<dbReference type="GO" id="GO:0003700">
    <property type="term" value="F:DNA-binding transcription factor activity"/>
    <property type="evidence" value="ECO:0007669"/>
    <property type="project" value="InterPro"/>
</dbReference>
<feature type="domain" description="HTH merR-type" evidence="2">
    <location>
        <begin position="5"/>
        <end position="72"/>
    </location>
</feature>
<dbReference type="InterPro" id="IPR000551">
    <property type="entry name" value="MerR-type_HTH_dom"/>
</dbReference>
<dbReference type="Proteomes" id="UP000298050">
    <property type="component" value="Unassembled WGS sequence"/>
</dbReference>
<evidence type="ECO:0000259" key="2">
    <source>
        <dbReference type="PROSITE" id="PS50937"/>
    </source>
</evidence>
<dbReference type="PROSITE" id="PS50937">
    <property type="entry name" value="HTH_MERR_2"/>
    <property type="match status" value="1"/>
</dbReference>
<dbReference type="PANTHER" id="PTHR30204:SF58">
    <property type="entry name" value="HTH-TYPE TRANSCRIPTIONAL REGULATOR YFMP"/>
    <property type="match status" value="1"/>
</dbReference>
<comment type="caution">
    <text evidence="3">The sequence shown here is derived from an EMBL/GenBank/DDBJ whole genome shotgun (WGS) entry which is preliminary data.</text>
</comment>
<dbReference type="SUPFAM" id="SSF46955">
    <property type="entry name" value="Putative DNA-binding domain"/>
    <property type="match status" value="1"/>
</dbReference>
<keyword evidence="1 3" id="KW-0238">DNA-binding</keyword>
<proteinExistence type="predicted"/>
<dbReference type="Gene3D" id="1.10.1660.10">
    <property type="match status" value="1"/>
</dbReference>
<organism evidence="3 4">
    <name type="scientific">Mangrovimicrobium sediminis</name>
    <dbReference type="NCBI Taxonomy" id="2562682"/>
    <lineage>
        <taxon>Bacteria</taxon>
        <taxon>Pseudomonadati</taxon>
        <taxon>Pseudomonadota</taxon>
        <taxon>Gammaproteobacteria</taxon>
        <taxon>Cellvibrionales</taxon>
        <taxon>Halieaceae</taxon>
        <taxon>Mangrovimicrobium</taxon>
    </lineage>
</organism>
<dbReference type="GO" id="GO:0003677">
    <property type="term" value="F:DNA binding"/>
    <property type="evidence" value="ECO:0007669"/>
    <property type="project" value="UniProtKB-KW"/>
</dbReference>
<accession>A0A4Z0LY91</accession>
<dbReference type="EMBL" id="SRLE01000010">
    <property type="protein sequence ID" value="TGD72312.1"/>
    <property type="molecule type" value="Genomic_DNA"/>
</dbReference>
<gene>
    <name evidence="3" type="ORF">E4634_15215</name>
</gene>
<name>A0A4Z0LY91_9GAMM</name>
<evidence type="ECO:0000313" key="3">
    <source>
        <dbReference type="EMBL" id="TGD72312.1"/>
    </source>
</evidence>
<dbReference type="CDD" id="cd04776">
    <property type="entry name" value="HTH_GnyR"/>
    <property type="match status" value="1"/>
</dbReference>
<evidence type="ECO:0000313" key="4">
    <source>
        <dbReference type="Proteomes" id="UP000298050"/>
    </source>
</evidence>
<keyword evidence="4" id="KW-1185">Reference proteome</keyword>
<evidence type="ECO:0000256" key="1">
    <source>
        <dbReference type="ARBA" id="ARBA00023125"/>
    </source>
</evidence>
<protein>
    <submittedName>
        <fullName evidence="3">MerR family DNA-binding transcriptional regulator</fullName>
    </submittedName>
</protein>
<dbReference type="InterPro" id="IPR047057">
    <property type="entry name" value="MerR_fam"/>
</dbReference>
<dbReference type="OrthoDB" id="9803659at2"/>
<dbReference type="Pfam" id="PF13411">
    <property type="entry name" value="MerR_1"/>
    <property type="match status" value="1"/>
</dbReference>